<dbReference type="AlphaFoldDB" id="A0AAV4M8E8"/>
<keyword evidence="2" id="KW-1185">Reference proteome</keyword>
<accession>A0AAV4M8E8</accession>
<comment type="caution">
    <text evidence="1">The sequence shown here is derived from an EMBL/GenBank/DDBJ whole genome shotgun (WGS) entry which is preliminary data.</text>
</comment>
<dbReference type="EMBL" id="BPLQ01000176">
    <property type="protein sequence ID" value="GIX68314.1"/>
    <property type="molecule type" value="Genomic_DNA"/>
</dbReference>
<organism evidence="1 2">
    <name type="scientific">Caerostris darwini</name>
    <dbReference type="NCBI Taxonomy" id="1538125"/>
    <lineage>
        <taxon>Eukaryota</taxon>
        <taxon>Metazoa</taxon>
        <taxon>Ecdysozoa</taxon>
        <taxon>Arthropoda</taxon>
        <taxon>Chelicerata</taxon>
        <taxon>Arachnida</taxon>
        <taxon>Araneae</taxon>
        <taxon>Araneomorphae</taxon>
        <taxon>Entelegynae</taxon>
        <taxon>Araneoidea</taxon>
        <taxon>Araneidae</taxon>
        <taxon>Caerostris</taxon>
    </lineage>
</organism>
<sequence>MILPETFLKIFLDTSQRDLETFSSSASALILPATVQKSAIRIFDLMVAGHKTLNSWRSRPSCFDLCAQRHSIKLQIPPCTYAASSLLPIKDTEDRTQPV</sequence>
<evidence type="ECO:0000313" key="1">
    <source>
        <dbReference type="EMBL" id="GIX68314.1"/>
    </source>
</evidence>
<reference evidence="1 2" key="1">
    <citation type="submission" date="2021-06" db="EMBL/GenBank/DDBJ databases">
        <title>Caerostris darwini draft genome.</title>
        <authorList>
            <person name="Kono N."/>
            <person name="Arakawa K."/>
        </authorList>
    </citation>
    <scope>NUCLEOTIDE SEQUENCE [LARGE SCALE GENOMIC DNA]</scope>
</reference>
<dbReference type="Proteomes" id="UP001054837">
    <property type="component" value="Unassembled WGS sequence"/>
</dbReference>
<protein>
    <submittedName>
        <fullName evidence="1">Uncharacterized protein</fullName>
    </submittedName>
</protein>
<gene>
    <name evidence="1" type="ORF">CDAR_319651</name>
</gene>
<proteinExistence type="predicted"/>
<evidence type="ECO:0000313" key="2">
    <source>
        <dbReference type="Proteomes" id="UP001054837"/>
    </source>
</evidence>
<name>A0AAV4M8E8_9ARAC</name>